<feature type="transmembrane region" description="Helical" evidence="2">
    <location>
        <begin position="61"/>
        <end position="83"/>
    </location>
</feature>
<name>A0ABV9AEL8_9ACTN</name>
<dbReference type="RefSeq" id="WP_386452935.1">
    <property type="nucleotide sequence ID" value="NZ_JBHSFH010000029.1"/>
</dbReference>
<gene>
    <name evidence="3" type="ORF">ACFPA8_27595</name>
</gene>
<keyword evidence="2" id="KW-1133">Transmembrane helix</keyword>
<proteinExistence type="predicted"/>
<dbReference type="Proteomes" id="UP001595997">
    <property type="component" value="Unassembled WGS sequence"/>
</dbReference>
<dbReference type="EMBL" id="JBHSFH010000029">
    <property type="protein sequence ID" value="MFC4497897.1"/>
    <property type="molecule type" value="Genomic_DNA"/>
</dbReference>
<organism evidence="3 4">
    <name type="scientific">Streptomyces ovatisporus</name>
    <dbReference type="NCBI Taxonomy" id="1128682"/>
    <lineage>
        <taxon>Bacteria</taxon>
        <taxon>Bacillati</taxon>
        <taxon>Actinomycetota</taxon>
        <taxon>Actinomycetes</taxon>
        <taxon>Kitasatosporales</taxon>
        <taxon>Streptomycetaceae</taxon>
        <taxon>Streptomyces</taxon>
    </lineage>
</organism>
<evidence type="ECO:0000256" key="1">
    <source>
        <dbReference type="SAM" id="MobiDB-lite"/>
    </source>
</evidence>
<keyword evidence="2" id="KW-0472">Membrane</keyword>
<sequence length="159" mass="16706">MKRESEEAYESARLIEEALSDATPTATAYRDPVPAQRTGAQPVPQPGRPPMSQKATDHASVVLAYSIGSVPVGGAISGVLWALSNVDPAVLVIAGATPLGLAGAVGVVAKMIGSAVKEGAEALPRDQHHHYEGPTTVQHTEVHTEARWFGRTVNQLPEK</sequence>
<reference evidence="4" key="1">
    <citation type="journal article" date="2019" name="Int. J. Syst. Evol. Microbiol.">
        <title>The Global Catalogue of Microorganisms (GCM) 10K type strain sequencing project: providing services to taxonomists for standard genome sequencing and annotation.</title>
        <authorList>
            <consortium name="The Broad Institute Genomics Platform"/>
            <consortium name="The Broad Institute Genome Sequencing Center for Infectious Disease"/>
            <person name="Wu L."/>
            <person name="Ma J."/>
        </authorList>
    </citation>
    <scope>NUCLEOTIDE SEQUENCE [LARGE SCALE GENOMIC DNA]</scope>
    <source>
        <strain evidence="4">CGMCC 4.7357</strain>
    </source>
</reference>
<accession>A0ABV9AEL8</accession>
<comment type="caution">
    <text evidence="3">The sequence shown here is derived from an EMBL/GenBank/DDBJ whole genome shotgun (WGS) entry which is preliminary data.</text>
</comment>
<keyword evidence="4" id="KW-1185">Reference proteome</keyword>
<evidence type="ECO:0000313" key="4">
    <source>
        <dbReference type="Proteomes" id="UP001595997"/>
    </source>
</evidence>
<feature type="transmembrane region" description="Helical" evidence="2">
    <location>
        <begin position="89"/>
        <end position="109"/>
    </location>
</feature>
<evidence type="ECO:0000256" key="2">
    <source>
        <dbReference type="SAM" id="Phobius"/>
    </source>
</evidence>
<feature type="region of interest" description="Disordered" evidence="1">
    <location>
        <begin position="19"/>
        <end position="55"/>
    </location>
</feature>
<keyword evidence="2" id="KW-0812">Transmembrane</keyword>
<protein>
    <submittedName>
        <fullName evidence="3">Uncharacterized protein</fullName>
    </submittedName>
</protein>
<evidence type="ECO:0000313" key="3">
    <source>
        <dbReference type="EMBL" id="MFC4497897.1"/>
    </source>
</evidence>